<sequence length="477" mass="55618">MLCVEEILYLIEIRDLIRISYLSKRTHRIIKSLKSAITDLRVFELGEEFLLQFYIKEKFESVGNIRVNNGLELRNKKSLSPTVVLSWKKRVIDYMTQLFKIPVLILIIYSDKISDVCLENIIFDQECQDLTIHGKRPINNGTLEKVFELSKSKRIIMHVPIKPGFQLDTEKMKGRNISIKDGSWLNYKRDNKFMELCTNFELMDDHFVTPFRFASFVDKWIRSDDKHFENCLVTWTNITVDDVDFRNFPFIPFDRSQRSQTYKYNKKLAIDLAEGYDILRGDGTLATIGILEDGFFFGIVQCQSYYDKNCLATLSLDYFGLMYEYPTCNKDMKNGFDSPLVVLGPLAAFVFTIVLNLITFGKIMHFYVGNKSMDSENLVAVKNNIRLFFQTVLQDSLFFIDMLFTFKLSSLSDGRVWALISQMLVWESIHMLDGFIMLMFSNRLSILKSKIFKSNQNNVDRRMFQIGRSSNTLPEVA</sequence>
<feature type="domain" description="7TM GPCR serpentine receptor class x (Srx)" evidence="2">
    <location>
        <begin position="296"/>
        <end position="440"/>
    </location>
</feature>
<name>A0AAE9F0X4_CAEBR</name>
<keyword evidence="1" id="KW-0812">Transmembrane</keyword>
<proteinExistence type="predicted"/>
<dbReference type="PANTHER" id="PTHR23013">
    <property type="entry name" value="SERPENTINE RECEPTOR"/>
    <property type="match status" value="1"/>
</dbReference>
<accession>A0AAE9F0X4</accession>
<dbReference type="Pfam" id="PF10328">
    <property type="entry name" value="7TM_GPCR_Srx"/>
    <property type="match status" value="1"/>
</dbReference>
<evidence type="ECO:0000313" key="3">
    <source>
        <dbReference type="EMBL" id="UMM32252.1"/>
    </source>
</evidence>
<evidence type="ECO:0000259" key="2">
    <source>
        <dbReference type="Pfam" id="PF10328"/>
    </source>
</evidence>
<organism evidence="3 4">
    <name type="scientific">Caenorhabditis briggsae</name>
    <dbReference type="NCBI Taxonomy" id="6238"/>
    <lineage>
        <taxon>Eukaryota</taxon>
        <taxon>Metazoa</taxon>
        <taxon>Ecdysozoa</taxon>
        <taxon>Nematoda</taxon>
        <taxon>Chromadorea</taxon>
        <taxon>Rhabditida</taxon>
        <taxon>Rhabditina</taxon>
        <taxon>Rhabditomorpha</taxon>
        <taxon>Rhabditoidea</taxon>
        <taxon>Rhabditidae</taxon>
        <taxon>Peloderinae</taxon>
        <taxon>Caenorhabditis</taxon>
    </lineage>
</organism>
<dbReference type="PANTHER" id="PTHR23013:SF13">
    <property type="entry name" value="7TM GPCR SERPENTINE RECEPTOR CLASS X (SRX) DOMAIN-CONTAINING PROTEIN-RELATED"/>
    <property type="match status" value="1"/>
</dbReference>
<dbReference type="AlphaFoldDB" id="A0AAE9F0X4"/>
<keyword evidence="4" id="KW-1185">Reference proteome</keyword>
<feature type="transmembrane region" description="Helical" evidence="1">
    <location>
        <begin position="340"/>
        <end position="364"/>
    </location>
</feature>
<dbReference type="EMBL" id="CP092624">
    <property type="protein sequence ID" value="UMM32252.1"/>
    <property type="molecule type" value="Genomic_DNA"/>
</dbReference>
<gene>
    <name evidence="3" type="ORF">L5515_006118</name>
</gene>
<reference evidence="3 4" key="1">
    <citation type="submission" date="2022-04" db="EMBL/GenBank/DDBJ databases">
        <title>Chromosome-level reference genomes for two strains of Caenorhabditis briggsae: an improved platform for comparative genomics.</title>
        <authorList>
            <person name="Stevens L."/>
            <person name="Andersen E."/>
        </authorList>
    </citation>
    <scope>NUCLEOTIDE SEQUENCE [LARGE SCALE GENOMIC DNA]</scope>
    <source>
        <strain evidence="3">VX34</strain>
        <tissue evidence="3">Whole-organism</tissue>
    </source>
</reference>
<evidence type="ECO:0000256" key="1">
    <source>
        <dbReference type="SAM" id="Phobius"/>
    </source>
</evidence>
<keyword evidence="1" id="KW-1133">Transmembrane helix</keyword>
<protein>
    <recommendedName>
        <fullName evidence="2">7TM GPCR serpentine receptor class x (Srx) domain-containing protein</fullName>
    </recommendedName>
</protein>
<dbReference type="InterPro" id="IPR019430">
    <property type="entry name" value="7TM_GPCR_serpentine_rcpt_Srx"/>
</dbReference>
<keyword evidence="1" id="KW-0472">Membrane</keyword>
<dbReference type="Proteomes" id="UP000829354">
    <property type="component" value="Chromosome V"/>
</dbReference>
<evidence type="ECO:0000313" key="4">
    <source>
        <dbReference type="Proteomes" id="UP000829354"/>
    </source>
</evidence>